<dbReference type="InterPro" id="IPR050131">
    <property type="entry name" value="Peptidase_S8_subtilisin-like"/>
</dbReference>
<evidence type="ECO:0000256" key="2">
    <source>
        <dbReference type="ARBA" id="ARBA00022670"/>
    </source>
</evidence>
<evidence type="ECO:0000313" key="8">
    <source>
        <dbReference type="EMBL" id="PVU88901.1"/>
    </source>
</evidence>
<evidence type="ECO:0000256" key="4">
    <source>
        <dbReference type="ARBA" id="ARBA00022825"/>
    </source>
</evidence>
<keyword evidence="6" id="KW-0472">Membrane</keyword>
<dbReference type="GO" id="GO:0005615">
    <property type="term" value="C:extracellular space"/>
    <property type="evidence" value="ECO:0007669"/>
    <property type="project" value="TreeGrafter"/>
</dbReference>
<keyword evidence="9" id="KW-1185">Reference proteome</keyword>
<evidence type="ECO:0000259" key="7">
    <source>
        <dbReference type="Pfam" id="PF00082"/>
    </source>
</evidence>
<evidence type="ECO:0000256" key="3">
    <source>
        <dbReference type="ARBA" id="ARBA00022801"/>
    </source>
</evidence>
<dbReference type="EMBL" id="MBFR01000352">
    <property type="protein sequence ID" value="PVU88901.1"/>
    <property type="molecule type" value="Genomic_DNA"/>
</dbReference>
<evidence type="ECO:0000313" key="9">
    <source>
        <dbReference type="Proteomes" id="UP000245383"/>
    </source>
</evidence>
<keyword evidence="6" id="KW-0812">Transmembrane</keyword>
<dbReference type="AlphaFoldDB" id="A0A2T9Y993"/>
<feature type="transmembrane region" description="Helical" evidence="6">
    <location>
        <begin position="6"/>
        <end position="26"/>
    </location>
</feature>
<dbReference type="PANTHER" id="PTHR43806:SF11">
    <property type="entry name" value="CEREVISIN-RELATED"/>
    <property type="match status" value="1"/>
</dbReference>
<sequence length="378" mass="41979">MQKSSFIVYILTILFTIITIVAQPSLEEYMVLYEPKNSAESKVFSKFVQIIKNVFNSNNDSADLLQKSEGISSVEPNNELVVNSVKNASSNMRSQYSPKTWIAQDFAPWQLSKTSSVNGKPINFYPYGVEYYLPKPQNDVVVYVIDSGIDDTVEEFEGRVIHGKNFITNEPNTDLIGHGTSIAATIAGKLNGPIKHAKIVSIKVLNTNNTGKLYDFVESLNWAVDHKKKNFDSIPGIINFSINLVMYSKNLNYAFKKVFDNGMLTVASAGNQAKDACDFSPSGSEYVITTASYTPQNIFDKDYSNYGKCVDILAPGVNVVSAKVNQPGQINDVRPYVELKDLILKTAIKNQIAETPENTPNARLWNGYRGSTSKVKFI</sequence>
<keyword evidence="6" id="KW-1133">Transmembrane helix</keyword>
<dbReference type="STRING" id="133385.A0A2T9Y993"/>
<dbReference type="GO" id="GO:0004252">
    <property type="term" value="F:serine-type endopeptidase activity"/>
    <property type="evidence" value="ECO:0007669"/>
    <property type="project" value="InterPro"/>
</dbReference>
<feature type="domain" description="Peptidase S8/S53" evidence="7">
    <location>
        <begin position="138"/>
        <end position="323"/>
    </location>
</feature>
<comment type="caution">
    <text evidence="5">Lacks conserved residue(s) required for the propagation of feature annotation.</text>
</comment>
<dbReference type="GO" id="GO:0006508">
    <property type="term" value="P:proteolysis"/>
    <property type="evidence" value="ECO:0007669"/>
    <property type="project" value="UniProtKB-KW"/>
</dbReference>
<dbReference type="PANTHER" id="PTHR43806">
    <property type="entry name" value="PEPTIDASE S8"/>
    <property type="match status" value="1"/>
</dbReference>
<name>A0A2T9Y993_9FUNG</name>
<dbReference type="OrthoDB" id="206201at2759"/>
<comment type="similarity">
    <text evidence="1 5">Belongs to the peptidase S8 family.</text>
</comment>
<keyword evidence="2" id="KW-0645">Protease</keyword>
<dbReference type="Pfam" id="PF00082">
    <property type="entry name" value="Peptidase_S8"/>
    <property type="match status" value="1"/>
</dbReference>
<reference evidence="8 9" key="1">
    <citation type="journal article" date="2018" name="MBio">
        <title>Comparative Genomics Reveals the Core Gene Toolbox for the Fungus-Insect Symbiosis.</title>
        <authorList>
            <person name="Wang Y."/>
            <person name="Stata M."/>
            <person name="Wang W."/>
            <person name="Stajich J.E."/>
            <person name="White M.M."/>
            <person name="Moncalvo J.M."/>
        </authorList>
    </citation>
    <scope>NUCLEOTIDE SEQUENCE [LARGE SCALE GENOMIC DNA]</scope>
    <source>
        <strain evidence="8 9">SWE-8-4</strain>
    </source>
</reference>
<dbReference type="Proteomes" id="UP000245383">
    <property type="component" value="Unassembled WGS sequence"/>
</dbReference>
<evidence type="ECO:0000256" key="6">
    <source>
        <dbReference type="SAM" id="Phobius"/>
    </source>
</evidence>
<keyword evidence="3" id="KW-0378">Hydrolase</keyword>
<gene>
    <name evidence="8" type="ORF">BB561_005650</name>
</gene>
<keyword evidence="4" id="KW-0720">Serine protease</keyword>
<accession>A0A2T9Y993</accession>
<evidence type="ECO:0000256" key="1">
    <source>
        <dbReference type="ARBA" id="ARBA00011073"/>
    </source>
</evidence>
<dbReference type="Gene3D" id="3.40.50.200">
    <property type="entry name" value="Peptidase S8/S53 domain"/>
    <property type="match status" value="1"/>
</dbReference>
<proteinExistence type="inferred from homology"/>
<organism evidence="8 9">
    <name type="scientific">Smittium simulii</name>
    <dbReference type="NCBI Taxonomy" id="133385"/>
    <lineage>
        <taxon>Eukaryota</taxon>
        <taxon>Fungi</taxon>
        <taxon>Fungi incertae sedis</taxon>
        <taxon>Zoopagomycota</taxon>
        <taxon>Kickxellomycotina</taxon>
        <taxon>Harpellomycetes</taxon>
        <taxon>Harpellales</taxon>
        <taxon>Legeriomycetaceae</taxon>
        <taxon>Smittium</taxon>
    </lineage>
</organism>
<dbReference type="InterPro" id="IPR000209">
    <property type="entry name" value="Peptidase_S8/S53_dom"/>
</dbReference>
<dbReference type="SUPFAM" id="SSF52743">
    <property type="entry name" value="Subtilisin-like"/>
    <property type="match status" value="1"/>
</dbReference>
<comment type="caution">
    <text evidence="8">The sequence shown here is derived from an EMBL/GenBank/DDBJ whole genome shotgun (WGS) entry which is preliminary data.</text>
</comment>
<dbReference type="InterPro" id="IPR036852">
    <property type="entry name" value="Peptidase_S8/S53_dom_sf"/>
</dbReference>
<evidence type="ECO:0000256" key="5">
    <source>
        <dbReference type="PROSITE-ProRule" id="PRU01240"/>
    </source>
</evidence>
<dbReference type="PROSITE" id="PS51892">
    <property type="entry name" value="SUBTILASE"/>
    <property type="match status" value="1"/>
</dbReference>
<protein>
    <recommendedName>
        <fullName evidence="7">Peptidase S8/S53 domain-containing protein</fullName>
    </recommendedName>
</protein>